<evidence type="ECO:0000313" key="2">
    <source>
        <dbReference type="Proteomes" id="UP000000707"/>
    </source>
</evidence>
<organism evidence="2">
    <name type="scientific">Candida tenuis (strain ATCC 10573 / BCRC 21748 / CBS 615 / JCM 9827 / NBRC 10315 / NRRL Y-1498 / VKM Y-70)</name>
    <name type="common">Yeast</name>
    <name type="synonym">Yamadazyma tenuis</name>
    <dbReference type="NCBI Taxonomy" id="590646"/>
    <lineage>
        <taxon>Eukaryota</taxon>
        <taxon>Fungi</taxon>
        <taxon>Dikarya</taxon>
        <taxon>Ascomycota</taxon>
        <taxon>Saccharomycotina</taxon>
        <taxon>Pichiomycetes</taxon>
        <taxon>Debaryomycetaceae</taxon>
        <taxon>Yamadazyma</taxon>
    </lineage>
</organism>
<protein>
    <submittedName>
        <fullName evidence="1">Uncharacterized protein</fullName>
    </submittedName>
</protein>
<gene>
    <name evidence="1" type="ORF">CANTEDRAFT_112380</name>
</gene>
<dbReference type="Proteomes" id="UP000000707">
    <property type="component" value="Unassembled WGS sequence"/>
</dbReference>
<dbReference type="HOGENOM" id="CLU_2580207_0_0_1"/>
<keyword evidence="2" id="KW-1185">Reference proteome</keyword>
<evidence type="ECO:0000313" key="1">
    <source>
        <dbReference type="EMBL" id="EGV66658.1"/>
    </source>
</evidence>
<dbReference type="AlphaFoldDB" id="G3AX09"/>
<accession>G3AX09</accession>
<reference evidence="1 2" key="1">
    <citation type="journal article" date="2011" name="Proc. Natl. Acad. Sci. U.S.A.">
        <title>Comparative genomics of xylose-fermenting fungi for enhanced biofuel production.</title>
        <authorList>
            <person name="Wohlbach D.J."/>
            <person name="Kuo A."/>
            <person name="Sato T.K."/>
            <person name="Potts K.M."/>
            <person name="Salamov A.A."/>
            <person name="LaButti K.M."/>
            <person name="Sun H."/>
            <person name="Clum A."/>
            <person name="Pangilinan J.L."/>
            <person name="Lindquist E.A."/>
            <person name="Lucas S."/>
            <person name="Lapidus A."/>
            <person name="Jin M."/>
            <person name="Gunawan C."/>
            <person name="Balan V."/>
            <person name="Dale B.E."/>
            <person name="Jeffries T.W."/>
            <person name="Zinkel R."/>
            <person name="Barry K.W."/>
            <person name="Grigoriev I.V."/>
            <person name="Gasch A.P."/>
        </authorList>
    </citation>
    <scope>NUCLEOTIDE SEQUENCE [LARGE SCALE GENOMIC DNA]</scope>
    <source>
        <strain evidence="2">ATCC 10573 / BCRC 21748 / CBS 615 / JCM 9827 / NBRC 10315 / NRRL Y-1498 / VKM Y-70</strain>
    </source>
</reference>
<proteinExistence type="predicted"/>
<sequence length="81" mass="9150">MSTLRRVDLEITSLGTEILSSWSRRVINSSIPVGSGSKSMSFRMSWLATPSNFWVDDANRLAKVSAFGNFWFKANWSLIFS</sequence>
<name>G3AX09_CANTC</name>
<feature type="non-terminal residue" evidence="1">
    <location>
        <position position="81"/>
    </location>
</feature>
<dbReference type="EMBL" id="GL996510">
    <property type="protein sequence ID" value="EGV66658.1"/>
    <property type="molecule type" value="Genomic_DNA"/>
</dbReference>